<evidence type="ECO:0000256" key="8">
    <source>
        <dbReference type="RuleBase" id="RU363041"/>
    </source>
</evidence>
<feature type="transmembrane region" description="Helical" evidence="8">
    <location>
        <begin position="14"/>
        <end position="42"/>
    </location>
</feature>
<dbReference type="PANTHER" id="PTHR30269">
    <property type="entry name" value="TRANSMEMBRANE PROTEIN YFCA"/>
    <property type="match status" value="1"/>
</dbReference>
<reference evidence="10" key="1">
    <citation type="journal article" date="2019" name="Int. J. Syst. Evol. Microbiol.">
        <title>The Global Catalogue of Microorganisms (GCM) 10K type strain sequencing project: providing services to taxonomists for standard genome sequencing and annotation.</title>
        <authorList>
            <consortium name="The Broad Institute Genomics Platform"/>
            <consortium name="The Broad Institute Genome Sequencing Center for Infectious Disease"/>
            <person name="Wu L."/>
            <person name="Ma J."/>
        </authorList>
    </citation>
    <scope>NUCLEOTIDE SEQUENCE [LARGE SCALE GENOMIC DNA]</scope>
    <source>
        <strain evidence="10">CGMCC 1.12371</strain>
    </source>
</reference>
<organism evidence="9 10">
    <name type="scientific">Hydrogenophaga atypica</name>
    <dbReference type="NCBI Taxonomy" id="249409"/>
    <lineage>
        <taxon>Bacteria</taxon>
        <taxon>Pseudomonadati</taxon>
        <taxon>Pseudomonadota</taxon>
        <taxon>Betaproteobacteria</taxon>
        <taxon>Burkholderiales</taxon>
        <taxon>Comamonadaceae</taxon>
        <taxon>Hydrogenophaga</taxon>
    </lineage>
</organism>
<keyword evidence="3" id="KW-0813">Transport</keyword>
<evidence type="ECO:0000313" key="10">
    <source>
        <dbReference type="Proteomes" id="UP001596501"/>
    </source>
</evidence>
<comment type="subcellular location">
    <subcellularLocation>
        <location evidence="1 8">Cell membrane</location>
        <topology evidence="1 8">Multi-pass membrane protein</topology>
    </subcellularLocation>
</comment>
<proteinExistence type="inferred from homology"/>
<evidence type="ECO:0000256" key="5">
    <source>
        <dbReference type="ARBA" id="ARBA00022692"/>
    </source>
</evidence>
<dbReference type="EMBL" id="JBHTCA010000004">
    <property type="protein sequence ID" value="MFC7408599.1"/>
    <property type="molecule type" value="Genomic_DNA"/>
</dbReference>
<keyword evidence="4 8" id="KW-1003">Cell membrane</keyword>
<feature type="transmembrane region" description="Helical" evidence="8">
    <location>
        <begin position="107"/>
        <end position="126"/>
    </location>
</feature>
<evidence type="ECO:0000256" key="4">
    <source>
        <dbReference type="ARBA" id="ARBA00022475"/>
    </source>
</evidence>
<name>A0ABW2QHK5_9BURK</name>
<sequence length="258" mass="27497">MSLLLDLPLITDPWFYAVSIPAVLLLGLSKSGFGAGFGSLAVPMMALAVTVPQAAAILMPVLLVMDLLGLAAFRKDFDVPMLKFLIPCGLVGIVIGALLFRALPAHVVAGLVGVFTLLFLAQRLLFPPKPGSAPPPRWVGAILTATSGFTSFIAHAGGPPINAYMIPMRFSPVKFTATMAVFFFVINLSKWVPYGMLGLLDMRNMATSLALLPFAPLGVWAGVKVARRIQPGLFYRLVYAGMFLTGVKLVWDAVAHAG</sequence>
<dbReference type="Proteomes" id="UP001596501">
    <property type="component" value="Unassembled WGS sequence"/>
</dbReference>
<gene>
    <name evidence="9" type="ORF">ACFQPB_06970</name>
</gene>
<keyword evidence="5 8" id="KW-0812">Transmembrane</keyword>
<evidence type="ECO:0000256" key="6">
    <source>
        <dbReference type="ARBA" id="ARBA00022989"/>
    </source>
</evidence>
<evidence type="ECO:0000256" key="1">
    <source>
        <dbReference type="ARBA" id="ARBA00004651"/>
    </source>
</evidence>
<keyword evidence="10" id="KW-1185">Reference proteome</keyword>
<feature type="transmembrane region" description="Helical" evidence="8">
    <location>
        <begin position="138"/>
        <end position="158"/>
    </location>
</feature>
<feature type="transmembrane region" description="Helical" evidence="8">
    <location>
        <begin position="170"/>
        <end position="188"/>
    </location>
</feature>
<keyword evidence="6 8" id="KW-1133">Transmembrane helix</keyword>
<evidence type="ECO:0000313" key="9">
    <source>
        <dbReference type="EMBL" id="MFC7408599.1"/>
    </source>
</evidence>
<comment type="similarity">
    <text evidence="2 8">Belongs to the 4-toluene sulfonate uptake permease (TSUP) (TC 2.A.102) family.</text>
</comment>
<dbReference type="InterPro" id="IPR052017">
    <property type="entry name" value="TSUP"/>
</dbReference>
<evidence type="ECO:0000256" key="3">
    <source>
        <dbReference type="ARBA" id="ARBA00022448"/>
    </source>
</evidence>
<feature type="transmembrane region" description="Helical" evidence="8">
    <location>
        <begin position="233"/>
        <end position="251"/>
    </location>
</feature>
<protein>
    <recommendedName>
        <fullName evidence="8">Probable membrane transporter protein</fullName>
    </recommendedName>
</protein>
<comment type="caution">
    <text evidence="9">The sequence shown here is derived from an EMBL/GenBank/DDBJ whole genome shotgun (WGS) entry which is preliminary data.</text>
</comment>
<dbReference type="InterPro" id="IPR002781">
    <property type="entry name" value="TM_pro_TauE-like"/>
</dbReference>
<dbReference type="Pfam" id="PF01925">
    <property type="entry name" value="TauE"/>
    <property type="match status" value="1"/>
</dbReference>
<keyword evidence="7 8" id="KW-0472">Membrane</keyword>
<feature type="transmembrane region" description="Helical" evidence="8">
    <location>
        <begin position="208"/>
        <end position="226"/>
    </location>
</feature>
<evidence type="ECO:0000256" key="2">
    <source>
        <dbReference type="ARBA" id="ARBA00009142"/>
    </source>
</evidence>
<evidence type="ECO:0000256" key="7">
    <source>
        <dbReference type="ARBA" id="ARBA00023136"/>
    </source>
</evidence>
<dbReference type="PANTHER" id="PTHR30269:SF37">
    <property type="entry name" value="MEMBRANE TRANSPORTER PROTEIN"/>
    <property type="match status" value="1"/>
</dbReference>
<accession>A0ABW2QHK5</accession>
<dbReference type="RefSeq" id="WP_382203030.1">
    <property type="nucleotide sequence ID" value="NZ_JBHTCA010000004.1"/>
</dbReference>
<feature type="transmembrane region" description="Helical" evidence="8">
    <location>
        <begin position="79"/>
        <end position="100"/>
    </location>
</feature>